<gene>
    <name evidence="2" type="ORF">HETSPECPRED_005737</name>
</gene>
<dbReference type="EMBL" id="CAJPDS010000037">
    <property type="protein sequence ID" value="CAF9925075.1"/>
    <property type="molecule type" value="Genomic_DNA"/>
</dbReference>
<keyword evidence="1" id="KW-0808">Transferase</keyword>
<evidence type="ECO:0008006" key="4">
    <source>
        <dbReference type="Google" id="ProtNLM"/>
    </source>
</evidence>
<reference evidence="2" key="1">
    <citation type="submission" date="2021-03" db="EMBL/GenBank/DDBJ databases">
        <authorList>
            <person name="Tagirdzhanova G."/>
        </authorList>
    </citation>
    <scope>NUCLEOTIDE SEQUENCE</scope>
</reference>
<dbReference type="InterPro" id="IPR051283">
    <property type="entry name" value="Sec_Metabolite_Acyltrans"/>
</dbReference>
<dbReference type="Gene3D" id="3.30.559.10">
    <property type="entry name" value="Chloramphenicol acetyltransferase-like domain"/>
    <property type="match status" value="2"/>
</dbReference>
<sequence>MAELILGPIDELPQLRTNTTLLLGFALPDRLDRAEVLKCLQAATNTLVDKFPYLAGQITVSEASEDKLDASKHVPGHSVAVIQNDLSEDFPHYQQIINAKAPASMLDGSRVSQGDGFPTFSSGHALDPCFGMKANFVRGGLLLTFALSHSIGDGTSLGQVIKMFATACRGDIISKADIEAGNMNRLLSLPSLRSGENLLEHSDITVDTTAERTTPINKDEETTAPLKRWAYFRISDEKLAQLKAEALADLSVDDRNLLISSNDGFTVLIWRAITLARLPHLDPNAVTTILRAVNCRRKLDPPLPDTTLQNIVTVTHTRSSLQDFSKIPLGTLASKLRKDLLGLNDHHVRSMATHLRSTRDKNLIRFGARFTPSDMVISSFAHMPICTSDFGPLLGQPNFVRRPTLTAADGVVYLMPKNADGSIDAAISMRVDDLERMHLDEKWAYYTEYIG</sequence>
<evidence type="ECO:0000313" key="3">
    <source>
        <dbReference type="Proteomes" id="UP000664521"/>
    </source>
</evidence>
<protein>
    <recommendedName>
        <fullName evidence="4">Trichothecene 3-O-acetyltransferase</fullName>
    </recommendedName>
</protein>
<dbReference type="Pfam" id="PF02458">
    <property type="entry name" value="Transferase"/>
    <property type="match status" value="1"/>
</dbReference>
<organism evidence="2 3">
    <name type="scientific">Heterodermia speciosa</name>
    <dbReference type="NCBI Taxonomy" id="116794"/>
    <lineage>
        <taxon>Eukaryota</taxon>
        <taxon>Fungi</taxon>
        <taxon>Dikarya</taxon>
        <taxon>Ascomycota</taxon>
        <taxon>Pezizomycotina</taxon>
        <taxon>Lecanoromycetes</taxon>
        <taxon>OSLEUM clade</taxon>
        <taxon>Lecanoromycetidae</taxon>
        <taxon>Caliciales</taxon>
        <taxon>Physciaceae</taxon>
        <taxon>Heterodermia</taxon>
    </lineage>
</organism>
<dbReference type="PANTHER" id="PTHR31896:SF64">
    <property type="entry name" value="TRICHOTHECENE 3-O-ACETYLTRANSFERASE"/>
    <property type="match status" value="1"/>
</dbReference>
<name>A0A8H3ILA3_9LECA</name>
<dbReference type="PANTHER" id="PTHR31896">
    <property type="entry name" value="FAMILY REGULATORY PROTEIN, PUTATIVE (AFU_ORTHOLOGUE AFUA_3G14730)-RELATED"/>
    <property type="match status" value="1"/>
</dbReference>
<proteinExistence type="predicted"/>
<keyword evidence="3" id="KW-1185">Reference proteome</keyword>
<dbReference type="Proteomes" id="UP000664521">
    <property type="component" value="Unassembled WGS sequence"/>
</dbReference>
<evidence type="ECO:0000313" key="2">
    <source>
        <dbReference type="EMBL" id="CAF9925075.1"/>
    </source>
</evidence>
<accession>A0A8H3ILA3</accession>
<dbReference type="AlphaFoldDB" id="A0A8H3ILA3"/>
<dbReference type="GO" id="GO:0016740">
    <property type="term" value="F:transferase activity"/>
    <property type="evidence" value="ECO:0007669"/>
    <property type="project" value="UniProtKB-KW"/>
</dbReference>
<dbReference type="OrthoDB" id="1862401at2759"/>
<comment type="caution">
    <text evidence="2">The sequence shown here is derived from an EMBL/GenBank/DDBJ whole genome shotgun (WGS) entry which is preliminary data.</text>
</comment>
<dbReference type="InterPro" id="IPR023213">
    <property type="entry name" value="CAT-like_dom_sf"/>
</dbReference>
<evidence type="ECO:0000256" key="1">
    <source>
        <dbReference type="ARBA" id="ARBA00022679"/>
    </source>
</evidence>